<protein>
    <recommendedName>
        <fullName evidence="4">Secreted protein</fullName>
    </recommendedName>
</protein>
<evidence type="ECO:0008006" key="4">
    <source>
        <dbReference type="Google" id="ProtNLM"/>
    </source>
</evidence>
<organism evidence="2 3">
    <name type="scientific">Nepenthes gracilis</name>
    <name type="common">Slender pitcher plant</name>
    <dbReference type="NCBI Taxonomy" id="150966"/>
    <lineage>
        <taxon>Eukaryota</taxon>
        <taxon>Viridiplantae</taxon>
        <taxon>Streptophyta</taxon>
        <taxon>Embryophyta</taxon>
        <taxon>Tracheophyta</taxon>
        <taxon>Spermatophyta</taxon>
        <taxon>Magnoliopsida</taxon>
        <taxon>eudicotyledons</taxon>
        <taxon>Gunneridae</taxon>
        <taxon>Pentapetalae</taxon>
        <taxon>Caryophyllales</taxon>
        <taxon>Nepenthaceae</taxon>
        <taxon>Nepenthes</taxon>
    </lineage>
</organism>
<accession>A0AAD3TGL2</accession>
<name>A0AAD3TGL2_NEPGR</name>
<sequence length="112" mass="12652">MLSIPWCCHRAVTCCCCIGICWQVRNMALNAVTKEAHNQRNKTSQEELHLMFVVQIIHLGWLRGLSSGMVLILRQLNHACSFQKLMQPAFASSEIGHLRSIPELKGLFSVMS</sequence>
<evidence type="ECO:0000313" key="3">
    <source>
        <dbReference type="Proteomes" id="UP001279734"/>
    </source>
</evidence>
<gene>
    <name evidence="2" type="ORF">Nepgr_030667</name>
</gene>
<keyword evidence="3" id="KW-1185">Reference proteome</keyword>
<proteinExistence type="predicted"/>
<evidence type="ECO:0000256" key="1">
    <source>
        <dbReference type="SAM" id="SignalP"/>
    </source>
</evidence>
<feature type="signal peptide" evidence="1">
    <location>
        <begin position="1"/>
        <end position="23"/>
    </location>
</feature>
<keyword evidence="1" id="KW-0732">Signal</keyword>
<comment type="caution">
    <text evidence="2">The sequence shown here is derived from an EMBL/GenBank/DDBJ whole genome shotgun (WGS) entry which is preliminary data.</text>
</comment>
<evidence type="ECO:0000313" key="2">
    <source>
        <dbReference type="EMBL" id="GMH28824.1"/>
    </source>
</evidence>
<feature type="chain" id="PRO_5042055190" description="Secreted protein" evidence="1">
    <location>
        <begin position="24"/>
        <end position="112"/>
    </location>
</feature>
<dbReference type="Proteomes" id="UP001279734">
    <property type="component" value="Unassembled WGS sequence"/>
</dbReference>
<dbReference type="AlphaFoldDB" id="A0AAD3TGL2"/>
<dbReference type="EMBL" id="BSYO01000035">
    <property type="protein sequence ID" value="GMH28824.1"/>
    <property type="molecule type" value="Genomic_DNA"/>
</dbReference>
<reference evidence="2" key="1">
    <citation type="submission" date="2023-05" db="EMBL/GenBank/DDBJ databases">
        <title>Nepenthes gracilis genome sequencing.</title>
        <authorList>
            <person name="Fukushima K."/>
        </authorList>
    </citation>
    <scope>NUCLEOTIDE SEQUENCE</scope>
    <source>
        <strain evidence="2">SING2019-196</strain>
    </source>
</reference>